<evidence type="ECO:0000259" key="3">
    <source>
        <dbReference type="Pfam" id="PF11761"/>
    </source>
</evidence>
<dbReference type="InterPro" id="IPR021745">
    <property type="entry name" value="CbiG_mid"/>
</dbReference>
<gene>
    <name evidence="4" type="ORF">SAMN05216234_10754</name>
</gene>
<dbReference type="InterPro" id="IPR021744">
    <property type="entry name" value="CbiG_N"/>
</dbReference>
<dbReference type="Gene3D" id="3.40.50.11220">
    <property type="match status" value="1"/>
</dbReference>
<reference evidence="4 5" key="1">
    <citation type="submission" date="2016-10" db="EMBL/GenBank/DDBJ databases">
        <authorList>
            <person name="de Groot N.N."/>
        </authorList>
    </citation>
    <scope>NUCLEOTIDE SEQUENCE [LARGE SCALE GENOMIC DNA]</scope>
    <source>
        <strain evidence="4 5">EP1-55-1</strain>
    </source>
</reference>
<dbReference type="Gene3D" id="3.30.420.180">
    <property type="entry name" value="CobE/GbiG C-terminal domain"/>
    <property type="match status" value="1"/>
</dbReference>
<dbReference type="InterPro" id="IPR038029">
    <property type="entry name" value="GbiG_N_sf"/>
</dbReference>
<keyword evidence="5" id="KW-1185">Reference proteome</keyword>
<organism evidence="4 5">
    <name type="scientific">Hydrogenimonas thermophila</name>
    <dbReference type="NCBI Taxonomy" id="223786"/>
    <lineage>
        <taxon>Bacteria</taxon>
        <taxon>Pseudomonadati</taxon>
        <taxon>Campylobacterota</taxon>
        <taxon>Epsilonproteobacteria</taxon>
        <taxon>Campylobacterales</taxon>
        <taxon>Hydrogenimonadaceae</taxon>
        <taxon>Hydrogenimonas</taxon>
    </lineage>
</organism>
<evidence type="ECO:0000313" key="4">
    <source>
        <dbReference type="EMBL" id="SFP13902.1"/>
    </source>
</evidence>
<dbReference type="Pfam" id="PF11760">
    <property type="entry name" value="CbiG_N"/>
    <property type="match status" value="1"/>
</dbReference>
<accession>A0A1I5MWP5</accession>
<feature type="domain" description="Cobalamin biosynthesis central region" evidence="3">
    <location>
        <begin position="138"/>
        <end position="204"/>
    </location>
</feature>
<keyword evidence="4" id="KW-0456">Lyase</keyword>
<feature type="domain" description="Cobalamin synthesis G N-terminal" evidence="2">
    <location>
        <begin position="53"/>
        <end position="132"/>
    </location>
</feature>
<name>A0A1I5MWP5_9BACT</name>
<dbReference type="Pfam" id="PF01890">
    <property type="entry name" value="CbiG_C"/>
    <property type="match status" value="1"/>
</dbReference>
<dbReference type="InterPro" id="IPR002750">
    <property type="entry name" value="CobE/GbiG_C"/>
</dbReference>
<evidence type="ECO:0000313" key="5">
    <source>
        <dbReference type="Proteomes" id="UP000199227"/>
    </source>
</evidence>
<dbReference type="PANTHER" id="PTHR37477:SF1">
    <property type="entry name" value="COBALT-PRECORRIN-5A HYDROLASE"/>
    <property type="match status" value="1"/>
</dbReference>
<dbReference type="SUPFAM" id="SSF159672">
    <property type="entry name" value="CbiG N-terminal domain-like"/>
    <property type="match status" value="1"/>
</dbReference>
<dbReference type="Proteomes" id="UP000199227">
    <property type="component" value="Unassembled WGS sequence"/>
</dbReference>
<sequence length="336" mass="37006">MKVAIVSINQPSFNASLKLSSFMSDFDVDIYAKEGFSSSEHRVINYQKLDDIMGLAWQKYDAIIAILAIGAVVRKIAPFLKDKSSDPAVLVIDLALSKIVPLLSGHLGGANELANLLASRLNASVFISTATDQTNTLAFDMVAKKRGWRIENIKCLAKISNNLLNKKAVKVATYESIFDSLPKKDNLELIDFDSVDDNSVVISPFGNFENLTLRPKIYIGIGCNQGTTKEEIEEAFAEFIENYKISKDDIALFASFEAKSSELGLLEFVKSLGKEIKFFKKEDINSLEMEFSSSASKKFFGIKGVAEPSAILASHYKELVIKKVALHKKITLAGAI</sequence>
<dbReference type="PANTHER" id="PTHR37477">
    <property type="entry name" value="COBALT-PRECORRIN-5A HYDROLASE"/>
    <property type="match status" value="1"/>
</dbReference>
<protein>
    <submittedName>
        <fullName evidence="4">Cobalt-precorrin 5A acetaldehyde-lyase</fullName>
    </submittedName>
</protein>
<proteinExistence type="predicted"/>
<dbReference type="InterPro" id="IPR052553">
    <property type="entry name" value="CbiG_hydrolase"/>
</dbReference>
<dbReference type="AlphaFoldDB" id="A0A1I5MWP5"/>
<dbReference type="EMBL" id="FOXB01000007">
    <property type="protein sequence ID" value="SFP13902.1"/>
    <property type="molecule type" value="Genomic_DNA"/>
</dbReference>
<dbReference type="Pfam" id="PF11761">
    <property type="entry name" value="CbiG_mid"/>
    <property type="match status" value="1"/>
</dbReference>
<dbReference type="GO" id="GO:0009236">
    <property type="term" value="P:cobalamin biosynthetic process"/>
    <property type="evidence" value="ECO:0007669"/>
    <property type="project" value="InterPro"/>
</dbReference>
<dbReference type="GO" id="GO:0016829">
    <property type="term" value="F:lyase activity"/>
    <property type="evidence" value="ECO:0007669"/>
    <property type="project" value="UniProtKB-KW"/>
</dbReference>
<dbReference type="InterPro" id="IPR036518">
    <property type="entry name" value="CobE/GbiG_C_sf"/>
</dbReference>
<dbReference type="STRING" id="223786.SAMN05216234_10754"/>
<evidence type="ECO:0000259" key="2">
    <source>
        <dbReference type="Pfam" id="PF11760"/>
    </source>
</evidence>
<dbReference type="RefSeq" id="WP_245757018.1">
    <property type="nucleotide sequence ID" value="NZ_FOXB01000007.1"/>
</dbReference>
<feature type="domain" description="CobE/GbiG C-terminal" evidence="1">
    <location>
        <begin position="217"/>
        <end position="333"/>
    </location>
</feature>
<dbReference type="SUPFAM" id="SSF159664">
    <property type="entry name" value="CobE/GbiG C-terminal domain-like"/>
    <property type="match status" value="1"/>
</dbReference>
<evidence type="ECO:0000259" key="1">
    <source>
        <dbReference type="Pfam" id="PF01890"/>
    </source>
</evidence>